<accession>A0A1G6W5V5</accession>
<dbReference type="Proteomes" id="UP000198757">
    <property type="component" value="Unassembled WGS sequence"/>
</dbReference>
<dbReference type="STRING" id="1285928.SAMN04487894_11114"/>
<dbReference type="Gene3D" id="2.60.120.560">
    <property type="entry name" value="Exo-inulinase, domain 1"/>
    <property type="match status" value="1"/>
</dbReference>
<gene>
    <name evidence="2" type="ORF">SAMN04487894_11114</name>
</gene>
<organism evidence="2 3">
    <name type="scientific">Niabella drilacis (strain DSM 25811 / CCM 8410 / CCUG 62505 / LMG 26954 / E90)</name>
    <dbReference type="NCBI Taxonomy" id="1285928"/>
    <lineage>
        <taxon>Bacteria</taxon>
        <taxon>Pseudomonadati</taxon>
        <taxon>Bacteroidota</taxon>
        <taxon>Chitinophagia</taxon>
        <taxon>Chitinophagales</taxon>
        <taxon>Chitinophagaceae</taxon>
        <taxon>Niabella</taxon>
    </lineage>
</organism>
<dbReference type="AlphaFoldDB" id="A0A1G6W5V5"/>
<dbReference type="OrthoDB" id="659240at2"/>
<evidence type="ECO:0000313" key="3">
    <source>
        <dbReference type="Proteomes" id="UP000198757"/>
    </source>
</evidence>
<sequence>MTRTFLIAAVLGITAYSCSGQKQTPTSDAPANTLSRKEKAAGWKLLFDGKTTTGWHNYGKDAAGTAWQAVDGTLQLDGNAKDGRGDLISNDEYGNFELQLDWKISQNGNSGICLYVIDNKDKYKYMWYTGLEMQILDNDGHPDGKITKHRAGDLYDLIKSSSEPVKAVGEWNHVAIKSLNGKLDFYLNGVHIVDTHLWDDNWRTLVAGSKFRDLPDFTAFKSGHIGLQDHGNTVWFRNIKVRKL</sequence>
<dbReference type="PROSITE" id="PS51257">
    <property type="entry name" value="PROKAR_LIPOPROTEIN"/>
    <property type="match status" value="1"/>
</dbReference>
<keyword evidence="3" id="KW-1185">Reference proteome</keyword>
<evidence type="ECO:0000259" key="1">
    <source>
        <dbReference type="Pfam" id="PF06439"/>
    </source>
</evidence>
<evidence type="ECO:0000313" key="2">
    <source>
        <dbReference type="EMBL" id="SDD61221.1"/>
    </source>
</evidence>
<dbReference type="Pfam" id="PF06439">
    <property type="entry name" value="3keto-disac_hyd"/>
    <property type="match status" value="1"/>
</dbReference>
<dbReference type="GO" id="GO:0016787">
    <property type="term" value="F:hydrolase activity"/>
    <property type="evidence" value="ECO:0007669"/>
    <property type="project" value="InterPro"/>
</dbReference>
<dbReference type="EMBL" id="FMZO01000011">
    <property type="protein sequence ID" value="SDD61221.1"/>
    <property type="molecule type" value="Genomic_DNA"/>
</dbReference>
<reference evidence="3" key="1">
    <citation type="submission" date="2016-10" db="EMBL/GenBank/DDBJ databases">
        <authorList>
            <person name="Varghese N."/>
            <person name="Submissions S."/>
        </authorList>
    </citation>
    <scope>NUCLEOTIDE SEQUENCE [LARGE SCALE GENOMIC DNA]</scope>
    <source>
        <strain evidence="3">DSM 25811 / CCM 8410 / LMG 26954 / E90</strain>
    </source>
</reference>
<dbReference type="RefSeq" id="WP_090391578.1">
    <property type="nucleotide sequence ID" value="NZ_FMZO01000011.1"/>
</dbReference>
<protein>
    <recommendedName>
        <fullName evidence="1">3-keto-alpha-glucoside-1,2-lyase/3-keto-2-hydroxy-glucal hydratase domain-containing protein</fullName>
    </recommendedName>
</protein>
<dbReference type="InterPro" id="IPR010496">
    <property type="entry name" value="AL/BT2_dom"/>
</dbReference>
<name>A0A1G6W5V5_NIADE</name>
<feature type="domain" description="3-keto-alpha-glucoside-1,2-lyase/3-keto-2-hydroxy-glucal hydratase" evidence="1">
    <location>
        <begin position="42"/>
        <end position="242"/>
    </location>
</feature>
<proteinExistence type="predicted"/>